<dbReference type="AlphaFoldDB" id="A0A0F8X4U8"/>
<comment type="caution">
    <text evidence="1">The sequence shown here is derived from an EMBL/GenBank/DDBJ whole genome shotgun (WGS) entry which is preliminary data.</text>
</comment>
<protein>
    <submittedName>
        <fullName evidence="1">Uncharacterized protein</fullName>
    </submittedName>
</protein>
<sequence length="112" mass="12883">MELKGDTYKERCDNQLEEWVKGNSIHNSIDEECCPDFSCCSPESLQPEEIRKTFQEVCKNADKEGFNPDHHPYDDAKMGMLMSFMGGMLSRECPDKTIHITDGDMSERKDLN</sequence>
<organism evidence="1">
    <name type="scientific">marine sediment metagenome</name>
    <dbReference type="NCBI Taxonomy" id="412755"/>
    <lineage>
        <taxon>unclassified sequences</taxon>
        <taxon>metagenomes</taxon>
        <taxon>ecological metagenomes</taxon>
    </lineage>
</organism>
<gene>
    <name evidence="1" type="ORF">LCGC14_3069800</name>
</gene>
<name>A0A0F8X4U8_9ZZZZ</name>
<accession>A0A0F8X4U8</accession>
<reference evidence="1" key="1">
    <citation type="journal article" date="2015" name="Nature">
        <title>Complex archaea that bridge the gap between prokaryotes and eukaryotes.</title>
        <authorList>
            <person name="Spang A."/>
            <person name="Saw J.H."/>
            <person name="Jorgensen S.L."/>
            <person name="Zaremba-Niedzwiedzka K."/>
            <person name="Martijn J."/>
            <person name="Lind A.E."/>
            <person name="van Eijk R."/>
            <person name="Schleper C."/>
            <person name="Guy L."/>
            <person name="Ettema T.J."/>
        </authorList>
    </citation>
    <scope>NUCLEOTIDE SEQUENCE</scope>
</reference>
<evidence type="ECO:0000313" key="1">
    <source>
        <dbReference type="EMBL" id="KKK55910.1"/>
    </source>
</evidence>
<dbReference type="EMBL" id="LAZR01065261">
    <property type="protein sequence ID" value="KKK55910.1"/>
    <property type="molecule type" value="Genomic_DNA"/>
</dbReference>
<proteinExistence type="predicted"/>